<sequence>MKNIRRARWSEELIGEKLQECVLALGIDRMPTRSEIDKYCGDYALSNKVAKTYGYYGWAKKLGLEMKKSDTETGKFGEAYAAQWLTHRGYKVERMTTRHPYDLLINGTIKADVKYSHLYKTKEGFAFYSFRLEKIYPTCDVYLAISEDPHGNKAVYIIPAKNVKQKQMSMGQKSSKYDKYLNRTDILDRLLQAYSDVG</sequence>
<reference evidence="1" key="1">
    <citation type="submission" date="2020-08" db="EMBL/GenBank/DDBJ databases">
        <authorList>
            <person name="Liu C."/>
            <person name="Sun Q."/>
        </authorList>
    </citation>
    <scope>NUCLEOTIDE SEQUENCE</scope>
    <source>
        <strain evidence="1">NSJ-65</strain>
    </source>
</reference>
<dbReference type="Gene3D" id="3.40.1350.10">
    <property type="match status" value="1"/>
</dbReference>
<proteinExistence type="predicted"/>
<dbReference type="GO" id="GO:0003676">
    <property type="term" value="F:nucleic acid binding"/>
    <property type="evidence" value="ECO:0007669"/>
    <property type="project" value="InterPro"/>
</dbReference>
<dbReference type="InterPro" id="IPR011856">
    <property type="entry name" value="tRNA_endonuc-like_dom_sf"/>
</dbReference>
<name>A0A8J6INU1_9FIRM</name>
<protein>
    <submittedName>
        <fullName evidence="1">Uncharacterized protein</fullName>
    </submittedName>
</protein>
<dbReference type="EMBL" id="JACOGI010000001">
    <property type="protein sequence ID" value="MBC3516037.1"/>
    <property type="molecule type" value="Genomic_DNA"/>
</dbReference>
<accession>A0A8J6INU1</accession>
<dbReference type="AlphaFoldDB" id="A0A8J6INU1"/>
<keyword evidence="2" id="KW-1185">Reference proteome</keyword>
<dbReference type="RefSeq" id="WP_186487836.1">
    <property type="nucleotide sequence ID" value="NZ_JACOGI010000001.1"/>
</dbReference>
<dbReference type="Proteomes" id="UP000597668">
    <property type="component" value="Unassembled WGS sequence"/>
</dbReference>
<evidence type="ECO:0000313" key="1">
    <source>
        <dbReference type="EMBL" id="MBC3516037.1"/>
    </source>
</evidence>
<gene>
    <name evidence="1" type="ORF">H8K20_06465</name>
</gene>
<evidence type="ECO:0000313" key="2">
    <source>
        <dbReference type="Proteomes" id="UP000597668"/>
    </source>
</evidence>
<comment type="caution">
    <text evidence="1">The sequence shown here is derived from an EMBL/GenBank/DDBJ whole genome shotgun (WGS) entry which is preliminary data.</text>
</comment>
<organism evidence="1 2">
    <name type="scientific">Neobittarella massiliensis</name>
    <name type="common">ex Bilen et al. 2018</name>
    <dbReference type="NCBI Taxonomy" id="2041842"/>
    <lineage>
        <taxon>Bacteria</taxon>
        <taxon>Bacillati</taxon>
        <taxon>Bacillota</taxon>
        <taxon>Clostridia</taxon>
        <taxon>Eubacteriales</taxon>
        <taxon>Oscillospiraceae</taxon>
        <taxon>Neobittarella (ex Bilen et al. 2018)</taxon>
    </lineage>
</organism>